<reference evidence="2" key="1">
    <citation type="journal article" date="2020" name="Stud. Mycol.">
        <title>101 Dothideomycetes genomes: a test case for predicting lifestyles and emergence of pathogens.</title>
        <authorList>
            <person name="Haridas S."/>
            <person name="Albert R."/>
            <person name="Binder M."/>
            <person name="Bloem J."/>
            <person name="Labutti K."/>
            <person name="Salamov A."/>
            <person name="Andreopoulos B."/>
            <person name="Baker S."/>
            <person name="Barry K."/>
            <person name="Bills G."/>
            <person name="Bluhm B."/>
            <person name="Cannon C."/>
            <person name="Castanera R."/>
            <person name="Culley D."/>
            <person name="Daum C."/>
            <person name="Ezra D."/>
            <person name="Gonzalez J."/>
            <person name="Henrissat B."/>
            <person name="Kuo A."/>
            <person name="Liang C."/>
            <person name="Lipzen A."/>
            <person name="Lutzoni F."/>
            <person name="Magnuson J."/>
            <person name="Mondo S."/>
            <person name="Nolan M."/>
            <person name="Ohm R."/>
            <person name="Pangilinan J."/>
            <person name="Park H.-J."/>
            <person name="Ramirez L."/>
            <person name="Alfaro M."/>
            <person name="Sun H."/>
            <person name="Tritt A."/>
            <person name="Yoshinaga Y."/>
            <person name="Zwiers L.-H."/>
            <person name="Turgeon B."/>
            <person name="Goodwin S."/>
            <person name="Spatafora J."/>
            <person name="Crous P."/>
            <person name="Grigoriev I."/>
        </authorList>
    </citation>
    <scope>NUCLEOTIDE SEQUENCE</scope>
    <source>
        <strain evidence="2">CBS 122681</strain>
    </source>
</reference>
<dbReference type="OrthoDB" id="4192220at2759"/>
<accession>A0A6A6SPU2</accession>
<dbReference type="Gene3D" id="3.80.10.10">
    <property type="entry name" value="Ribonuclease Inhibitor"/>
    <property type="match status" value="1"/>
</dbReference>
<evidence type="ECO:0000259" key="1">
    <source>
        <dbReference type="Pfam" id="PF12937"/>
    </source>
</evidence>
<dbReference type="Proteomes" id="UP000799324">
    <property type="component" value="Unassembled WGS sequence"/>
</dbReference>
<dbReference type="InterPro" id="IPR032675">
    <property type="entry name" value="LRR_dom_sf"/>
</dbReference>
<dbReference type="InterPro" id="IPR036047">
    <property type="entry name" value="F-box-like_dom_sf"/>
</dbReference>
<evidence type="ECO:0000313" key="2">
    <source>
        <dbReference type="EMBL" id="KAF2649865.1"/>
    </source>
</evidence>
<proteinExistence type="predicted"/>
<evidence type="ECO:0000313" key="3">
    <source>
        <dbReference type="Proteomes" id="UP000799324"/>
    </source>
</evidence>
<dbReference type="AlphaFoldDB" id="A0A6A6SPU2"/>
<dbReference type="InterPro" id="IPR001810">
    <property type="entry name" value="F-box_dom"/>
</dbReference>
<keyword evidence="3" id="KW-1185">Reference proteome</keyword>
<feature type="domain" description="F-box" evidence="1">
    <location>
        <begin position="5"/>
        <end position="49"/>
    </location>
</feature>
<dbReference type="EMBL" id="MU004476">
    <property type="protein sequence ID" value="KAF2649865.1"/>
    <property type="molecule type" value="Genomic_DNA"/>
</dbReference>
<dbReference type="Pfam" id="PF12937">
    <property type="entry name" value="F-box-like"/>
    <property type="match status" value="1"/>
</dbReference>
<dbReference type="SUPFAM" id="SSF81383">
    <property type="entry name" value="F-box domain"/>
    <property type="match status" value="1"/>
</dbReference>
<gene>
    <name evidence="2" type="ORF">K491DRAFT_683498</name>
</gene>
<sequence length="515" mass="58851">MARFDGLPAELKLAILEELYHLSSEKEFSRLLRVCKQWNTLATPLLWTYVPINNDNLIPFLKSLYSARQTTCDLTKSLSVQIRPTPARKSHFRDLNSSAKIHGTLAKDLITEIHNPLKNTYTRCIRTPSFFTTKAMKYIQIREDASDISEWSLVQSALWELWAIIENRFFSLEAFSFRVAAQSDPAIPVYNRRQRLTLTNRLLRNIFHVLPPSCISIELDDAHMTQKDPSHRFRNSLRAALPRLHHLQLSTGILCPSIMNDGYVNNMVQEGRSFSELRTLHIHLRPHGLAVCKCDLFKDGRVNPTVRLQNRRQNCLSSELRKAVDAGIFPKIESLRVNNFSGYLPPLWPGYPHYSQIDILGKTIDTFPTTPLLVFAEPTVEVWKRLDFNNNTYCELAATFPGGDLIPSAGVDKARGIGAIIIDDTWLTTERGIRLPLSRLYTKKCEQLGFVIMDPMDRIGHDCGLSNHVDGLPQQWRDIASQEDKPCLFLLRIMKPLTIRGYEEPIGLYDGYHPG</sequence>
<organism evidence="2 3">
    <name type="scientific">Lophiostoma macrostomum CBS 122681</name>
    <dbReference type="NCBI Taxonomy" id="1314788"/>
    <lineage>
        <taxon>Eukaryota</taxon>
        <taxon>Fungi</taxon>
        <taxon>Dikarya</taxon>
        <taxon>Ascomycota</taxon>
        <taxon>Pezizomycotina</taxon>
        <taxon>Dothideomycetes</taxon>
        <taxon>Pleosporomycetidae</taxon>
        <taxon>Pleosporales</taxon>
        <taxon>Lophiostomataceae</taxon>
        <taxon>Lophiostoma</taxon>
    </lineage>
</organism>
<protein>
    <recommendedName>
        <fullName evidence="1">F-box domain-containing protein</fullName>
    </recommendedName>
</protein>
<name>A0A6A6SPU2_9PLEO</name>